<dbReference type="EMBL" id="FNEN01000020">
    <property type="protein sequence ID" value="SDJ20755.1"/>
    <property type="molecule type" value="Genomic_DNA"/>
</dbReference>
<dbReference type="AlphaFoldDB" id="A0A1G8RW67"/>
<sequence length="58" mass="7172">MNQKNLDTRISYYTRKVAEQASYPRSEPLPSAYMYRYERLKKYQRMLKAKIKEVKRHD</sequence>
<name>A0A1G8RW67_9BACI</name>
<keyword evidence="2" id="KW-1185">Reference proteome</keyword>
<organism evidence="1 2">
    <name type="scientific">Natribacillus halophilus</name>
    <dbReference type="NCBI Taxonomy" id="549003"/>
    <lineage>
        <taxon>Bacteria</taxon>
        <taxon>Bacillati</taxon>
        <taxon>Bacillota</taxon>
        <taxon>Bacilli</taxon>
        <taxon>Bacillales</taxon>
        <taxon>Bacillaceae</taxon>
        <taxon>Natribacillus</taxon>
    </lineage>
</organism>
<dbReference type="Proteomes" id="UP000198853">
    <property type="component" value="Unassembled WGS sequence"/>
</dbReference>
<evidence type="ECO:0000313" key="2">
    <source>
        <dbReference type="Proteomes" id="UP000198853"/>
    </source>
</evidence>
<evidence type="ECO:0000313" key="1">
    <source>
        <dbReference type="EMBL" id="SDJ20755.1"/>
    </source>
</evidence>
<gene>
    <name evidence="1" type="ORF">SAMN04488123_12061</name>
</gene>
<dbReference type="RefSeq" id="WP_176764794.1">
    <property type="nucleotide sequence ID" value="NZ_FNEN01000020.1"/>
</dbReference>
<protein>
    <submittedName>
        <fullName evidence="1">Uncharacterized protein</fullName>
    </submittedName>
</protein>
<accession>A0A1G8RW67</accession>
<reference evidence="1 2" key="1">
    <citation type="submission" date="2016-10" db="EMBL/GenBank/DDBJ databases">
        <authorList>
            <person name="de Groot N.N."/>
        </authorList>
    </citation>
    <scope>NUCLEOTIDE SEQUENCE [LARGE SCALE GENOMIC DNA]</scope>
    <source>
        <strain evidence="1 2">DSM 21771</strain>
    </source>
</reference>
<proteinExistence type="predicted"/>